<feature type="region of interest" description="Disordered" evidence="1">
    <location>
        <begin position="1"/>
        <end position="44"/>
    </location>
</feature>
<proteinExistence type="predicted"/>
<name>A0A812NS54_9DINO</name>
<feature type="compositionally biased region" description="Low complexity" evidence="1">
    <location>
        <begin position="11"/>
        <end position="24"/>
    </location>
</feature>
<comment type="caution">
    <text evidence="2">The sequence shown here is derived from an EMBL/GenBank/DDBJ whole genome shotgun (WGS) entry which is preliminary data.</text>
</comment>
<organism evidence="2 3">
    <name type="scientific">Symbiodinium natans</name>
    <dbReference type="NCBI Taxonomy" id="878477"/>
    <lineage>
        <taxon>Eukaryota</taxon>
        <taxon>Sar</taxon>
        <taxon>Alveolata</taxon>
        <taxon>Dinophyceae</taxon>
        <taxon>Suessiales</taxon>
        <taxon>Symbiodiniaceae</taxon>
        <taxon>Symbiodinium</taxon>
    </lineage>
</organism>
<dbReference type="OrthoDB" id="435846at2759"/>
<dbReference type="EMBL" id="CAJNDS010002091">
    <property type="protein sequence ID" value="CAE7320201.1"/>
    <property type="molecule type" value="Genomic_DNA"/>
</dbReference>
<evidence type="ECO:0000313" key="3">
    <source>
        <dbReference type="Proteomes" id="UP000604046"/>
    </source>
</evidence>
<gene>
    <name evidence="2" type="ORF">SNAT2548_LOCUS16782</name>
</gene>
<reference evidence="2" key="1">
    <citation type="submission" date="2021-02" db="EMBL/GenBank/DDBJ databases">
        <authorList>
            <person name="Dougan E. K."/>
            <person name="Rhodes N."/>
            <person name="Thang M."/>
            <person name="Chan C."/>
        </authorList>
    </citation>
    <scope>NUCLEOTIDE SEQUENCE</scope>
</reference>
<protein>
    <submittedName>
        <fullName evidence="2">Uncharacterized protein</fullName>
    </submittedName>
</protein>
<evidence type="ECO:0000256" key="1">
    <source>
        <dbReference type="SAM" id="MobiDB-lite"/>
    </source>
</evidence>
<feature type="compositionally biased region" description="Basic and acidic residues" evidence="1">
    <location>
        <begin position="34"/>
        <end position="44"/>
    </location>
</feature>
<sequence length="1302" mass="145598">MYGPDTPFAPKPSLESLPEQPSPALEDDDDAETSPEKRSPGVDRDCPGHVFRFLSNRRGVWTVLQVENNDAVDGYRHFISTAEWYSLRTPYTQYFTKNHAGNYLPLAHLLEVGTRHVGILDRHLSLTPPIAAVSEIFLSFVPKVARRPTYKGHIAGLTSLPVDCCTVLGILVTLATLLPTASLGPDALMECLGVLQTFEEHMSINDSIPLLPHARVFCVQVQENLMPVPALKAALHELGLSWARPYLGRLRFAKKIPGKDTNATMPLSTFLVTCLRMRSDKDFWNSLGFRRLTKRVLHVFAQRAEESLETATTEQCPDPNIAHKYHPYMAVSRRKGNRSLRMNMVSRFLCRGTGYVSLKDERCLSELELVAENSNLATKTAAEFVARLLLKTESHVAAALSRQEMKCLNFCFDEATVATEKVLSVVFMLDGCLFPGATQMLPVNVCNKDEAAEASRSLAAALQGRLPQDATQRMQLPKNAFAFREFRKPTKDLLAGIANSLQQAMPSGFTLQSCKPPNPLKPAGQGCERHVYDNSELRLLPQQLPSDAHFFFTWDSEALESRKDFYEHENFTRLVFSADEGTQGFVAWQHLSASDCWAVLWPDIFHRSARRCAQAIRGLTGAADLLKKLGVLFRFSRGPFKTSKFGRLVSDARDRIIELLSKDPNADFAQMFIPGMAKDAAGLHNGSGIAESSFTAADALSMLRDRQGRLHLRAETSKDSRWFSFWDYSVALDGVWHAEAMAHCFSFFSEGRNPWGMTARSDGSDVLADDTNQDKMRAFIVVFRALRMFVCDCAPGLQYWPWGQRFLVSVLNVASKARDFQNNSSASLKHALSLATGKRVQRLITKKTLQDAAKGAAIPYCSADNDPESRTWLASLTLCHLSSLCSLDAYHTSFPWRAIACLNAQARASCLEDMQKEWLFVTEIVDVLPSKSALYGLLSFTRYQPYRDIMTKGECGAQFHGSFSFKSEAMDTAAGQAFRQCCRCMAGLTGPGTSSLLCSLPSELCFNDLRDAGRRHAKSEKTNPHNLHAVAHKSTLKRPAGAEVLNLTAQDWQQPLSQKHIKARVHSALKATDTELGICSEGLTKHRTNKNYTKPHILVQRLSLMKVLSTCYHVHIRPELDRQDDRKEVLLSVFSSMWTSKLVPEHCFISCRAHQPTDDTRSLVLSSGPYAARLWPLKRFAENVFTFEALEVPRTDTIVGDLHEVHVALTEECLAHDQLAWKQVSGWMSLASYVAEYSILSVPRSLLSSICSSLGLKHGKLDYKSRVKLFLEHEKKSEKYISEILEELPDKEADKAAESYML</sequence>
<dbReference type="Proteomes" id="UP000604046">
    <property type="component" value="Unassembled WGS sequence"/>
</dbReference>
<accession>A0A812NS54</accession>
<evidence type="ECO:0000313" key="2">
    <source>
        <dbReference type="EMBL" id="CAE7320201.1"/>
    </source>
</evidence>
<keyword evidence="3" id="KW-1185">Reference proteome</keyword>